<evidence type="ECO:0000256" key="1">
    <source>
        <dbReference type="SAM" id="MobiDB-lite"/>
    </source>
</evidence>
<proteinExistence type="predicted"/>
<keyword evidence="2" id="KW-0732">Signal</keyword>
<keyword evidence="4" id="KW-1185">Reference proteome</keyword>
<sequence length="173" mass="18205">MTLRALSAALLLLEAASLSDVTPLAPLLPGVSSGFRLHGARRRALEEARKAAVEAAAARDGAHHPPASAPRRPRGRRASPRSAQRTRPTSSPESMRCGTTASGATRPCPSCCNNVIYDGASSTSLIRFIDASVTECKRMGDRDATIYVTSSRDMIAARASTAMESPSEAIVTL</sequence>
<feature type="non-terminal residue" evidence="3">
    <location>
        <position position="173"/>
    </location>
</feature>
<evidence type="ECO:0000256" key="2">
    <source>
        <dbReference type="SAM" id="SignalP"/>
    </source>
</evidence>
<name>A0ABN9UG46_9DINO</name>
<feature type="chain" id="PRO_5047361603" evidence="2">
    <location>
        <begin position="20"/>
        <end position="173"/>
    </location>
</feature>
<feature type="region of interest" description="Disordered" evidence="1">
    <location>
        <begin position="51"/>
        <end position="104"/>
    </location>
</feature>
<evidence type="ECO:0000313" key="4">
    <source>
        <dbReference type="Proteomes" id="UP001189429"/>
    </source>
</evidence>
<organism evidence="3 4">
    <name type="scientific">Prorocentrum cordatum</name>
    <dbReference type="NCBI Taxonomy" id="2364126"/>
    <lineage>
        <taxon>Eukaryota</taxon>
        <taxon>Sar</taxon>
        <taxon>Alveolata</taxon>
        <taxon>Dinophyceae</taxon>
        <taxon>Prorocentrales</taxon>
        <taxon>Prorocentraceae</taxon>
        <taxon>Prorocentrum</taxon>
    </lineage>
</organism>
<protein>
    <submittedName>
        <fullName evidence="3">Uncharacterized protein</fullName>
    </submittedName>
</protein>
<dbReference type="Proteomes" id="UP001189429">
    <property type="component" value="Unassembled WGS sequence"/>
</dbReference>
<feature type="compositionally biased region" description="Polar residues" evidence="1">
    <location>
        <begin position="85"/>
        <end position="103"/>
    </location>
</feature>
<feature type="signal peptide" evidence="2">
    <location>
        <begin position="1"/>
        <end position="19"/>
    </location>
</feature>
<feature type="compositionally biased region" description="Low complexity" evidence="1">
    <location>
        <begin position="53"/>
        <end position="70"/>
    </location>
</feature>
<comment type="caution">
    <text evidence="3">The sequence shown here is derived from an EMBL/GenBank/DDBJ whole genome shotgun (WGS) entry which is preliminary data.</text>
</comment>
<accession>A0ABN9UG46</accession>
<reference evidence="3" key="1">
    <citation type="submission" date="2023-10" db="EMBL/GenBank/DDBJ databases">
        <authorList>
            <person name="Chen Y."/>
            <person name="Shah S."/>
            <person name="Dougan E. K."/>
            <person name="Thang M."/>
            <person name="Chan C."/>
        </authorList>
    </citation>
    <scope>NUCLEOTIDE SEQUENCE [LARGE SCALE GENOMIC DNA]</scope>
</reference>
<gene>
    <name evidence="3" type="ORF">PCOR1329_LOCUS48257</name>
</gene>
<dbReference type="EMBL" id="CAUYUJ010015826">
    <property type="protein sequence ID" value="CAK0858592.1"/>
    <property type="molecule type" value="Genomic_DNA"/>
</dbReference>
<evidence type="ECO:0000313" key="3">
    <source>
        <dbReference type="EMBL" id="CAK0858592.1"/>
    </source>
</evidence>